<dbReference type="InterPro" id="IPR001296">
    <property type="entry name" value="Glyco_trans_1"/>
</dbReference>
<dbReference type="InterPro" id="IPR028098">
    <property type="entry name" value="Glyco_trans_4-like_N"/>
</dbReference>
<evidence type="ECO:0000256" key="1">
    <source>
        <dbReference type="ARBA" id="ARBA00022679"/>
    </source>
</evidence>
<evidence type="ECO:0000259" key="2">
    <source>
        <dbReference type="Pfam" id="PF00534"/>
    </source>
</evidence>
<dbReference type="EMBL" id="BMJE01000002">
    <property type="protein sequence ID" value="GGB72779.1"/>
    <property type="molecule type" value="Genomic_DNA"/>
</dbReference>
<evidence type="ECO:0000313" key="4">
    <source>
        <dbReference type="EMBL" id="GGB72779.1"/>
    </source>
</evidence>
<proteinExistence type="predicted"/>
<gene>
    <name evidence="4" type="ORF">GCM10007424_10920</name>
</gene>
<reference evidence="5" key="1">
    <citation type="journal article" date="2019" name="Int. J. Syst. Evol. Microbiol.">
        <title>The Global Catalogue of Microorganisms (GCM) 10K type strain sequencing project: providing services to taxonomists for standard genome sequencing and annotation.</title>
        <authorList>
            <consortium name="The Broad Institute Genomics Platform"/>
            <consortium name="The Broad Institute Genome Sequencing Center for Infectious Disease"/>
            <person name="Wu L."/>
            <person name="Ma J."/>
        </authorList>
    </citation>
    <scope>NUCLEOTIDE SEQUENCE [LARGE SCALE GENOMIC DNA]</scope>
    <source>
        <strain evidence="5">CGMCC 1.15461</strain>
    </source>
</reference>
<keyword evidence="1" id="KW-0808">Transferase</keyword>
<organism evidence="4 5">
    <name type="scientific">Flavobacterium suaedae</name>
    <dbReference type="NCBI Taxonomy" id="1767027"/>
    <lineage>
        <taxon>Bacteria</taxon>
        <taxon>Pseudomonadati</taxon>
        <taxon>Bacteroidota</taxon>
        <taxon>Flavobacteriia</taxon>
        <taxon>Flavobacteriales</taxon>
        <taxon>Flavobacteriaceae</taxon>
        <taxon>Flavobacterium</taxon>
    </lineage>
</organism>
<comment type="caution">
    <text evidence="4">The sequence shown here is derived from an EMBL/GenBank/DDBJ whole genome shotgun (WGS) entry which is preliminary data.</text>
</comment>
<dbReference type="CDD" id="cd03801">
    <property type="entry name" value="GT4_PimA-like"/>
    <property type="match status" value="1"/>
</dbReference>
<dbReference type="Gene3D" id="3.40.50.2000">
    <property type="entry name" value="Glycogen Phosphorylase B"/>
    <property type="match status" value="2"/>
</dbReference>
<dbReference type="PANTHER" id="PTHR46401:SF2">
    <property type="entry name" value="GLYCOSYLTRANSFERASE WBBK-RELATED"/>
    <property type="match status" value="1"/>
</dbReference>
<protein>
    <submittedName>
        <fullName evidence="4">Capsular polysaccharide biosynthesis protein</fullName>
    </submittedName>
</protein>
<dbReference type="Pfam" id="PF00534">
    <property type="entry name" value="Glycos_transf_1"/>
    <property type="match status" value="1"/>
</dbReference>
<accession>A0ABQ1JMG2</accession>
<dbReference type="SUPFAM" id="SSF53756">
    <property type="entry name" value="UDP-Glycosyltransferase/glycogen phosphorylase"/>
    <property type="match status" value="1"/>
</dbReference>
<sequence length="383" mass="43992">MKILHIYREADEEIGGVENHVKYLVKEQVKQGLYPTVLAFIFSDKNSISIKKIDNIDWYYLELKDPFINLFETSISVFIKRLYQNFNTKQKTDLILKIKPDIIHQHDYLSSIRLNKKLSKNFPVVFTNHSGEYLWLEKTALTRYFQKQFLNCFKAIIAPSNNLLPESSNSYLIPNGFSSEQFYRVSETEKEALKIENNCQGKIVFLCARRWAPNKGIIYLAKALNLLSDEVKQKSVFIFAGNESEGFQAYKKQINQELSECSNTDIRLMGNLSHEKLAPLINMSDVGVIPSIMEGLSLFSLELISTGVPVLATNVGGLPDVVKNEETGWIVLPKSPENIEKEITKIVINWPDSKLEINTEEFKEKYSWKTVANLTLKIYNKIT</sequence>
<feature type="domain" description="Glycosyltransferase subfamily 4-like N-terminal" evidence="3">
    <location>
        <begin position="14"/>
        <end position="163"/>
    </location>
</feature>
<evidence type="ECO:0000313" key="5">
    <source>
        <dbReference type="Proteomes" id="UP000615760"/>
    </source>
</evidence>
<keyword evidence="5" id="KW-1185">Reference proteome</keyword>
<dbReference type="Pfam" id="PF13439">
    <property type="entry name" value="Glyco_transf_4"/>
    <property type="match status" value="1"/>
</dbReference>
<dbReference type="PANTHER" id="PTHR46401">
    <property type="entry name" value="GLYCOSYLTRANSFERASE WBBK-RELATED"/>
    <property type="match status" value="1"/>
</dbReference>
<dbReference type="Proteomes" id="UP000615760">
    <property type="component" value="Unassembled WGS sequence"/>
</dbReference>
<feature type="domain" description="Glycosyl transferase family 1" evidence="2">
    <location>
        <begin position="194"/>
        <end position="350"/>
    </location>
</feature>
<dbReference type="RefSeq" id="WP_188620232.1">
    <property type="nucleotide sequence ID" value="NZ_BMJE01000002.1"/>
</dbReference>
<name>A0ABQ1JMG2_9FLAO</name>
<evidence type="ECO:0000259" key="3">
    <source>
        <dbReference type="Pfam" id="PF13439"/>
    </source>
</evidence>